<dbReference type="AlphaFoldDB" id="A0A3L6DTS1"/>
<evidence type="ECO:0000313" key="1">
    <source>
        <dbReference type="EMBL" id="PWZ11990.1"/>
    </source>
</evidence>
<dbReference type="Proteomes" id="UP000251960">
    <property type="component" value="Chromosome 8"/>
</dbReference>
<organism evidence="1">
    <name type="scientific">Zea mays</name>
    <name type="common">Maize</name>
    <dbReference type="NCBI Taxonomy" id="4577"/>
    <lineage>
        <taxon>Eukaryota</taxon>
        <taxon>Viridiplantae</taxon>
        <taxon>Streptophyta</taxon>
        <taxon>Embryophyta</taxon>
        <taxon>Tracheophyta</taxon>
        <taxon>Spermatophyta</taxon>
        <taxon>Magnoliopsida</taxon>
        <taxon>Liliopsida</taxon>
        <taxon>Poales</taxon>
        <taxon>Poaceae</taxon>
        <taxon>PACMAD clade</taxon>
        <taxon>Panicoideae</taxon>
        <taxon>Andropogonodae</taxon>
        <taxon>Andropogoneae</taxon>
        <taxon>Tripsacinae</taxon>
        <taxon>Zea</taxon>
    </lineage>
</organism>
<comment type="caution">
    <text evidence="1">The sequence shown here is derived from an EMBL/GenBank/DDBJ whole genome shotgun (WGS) entry which is preliminary data.</text>
</comment>
<dbReference type="EMBL" id="NCVQ01000009">
    <property type="protein sequence ID" value="PWZ11990.1"/>
    <property type="molecule type" value="Genomic_DNA"/>
</dbReference>
<protein>
    <submittedName>
        <fullName evidence="1">Uncharacterized protein</fullName>
    </submittedName>
</protein>
<gene>
    <name evidence="1" type="ORF">Zm00014a_042090</name>
</gene>
<reference evidence="1" key="1">
    <citation type="journal article" date="2018" name="Nat. Genet.">
        <title>Extensive intraspecific gene order and gene structural variations between Mo17 and other maize genomes.</title>
        <authorList>
            <person name="Sun S."/>
            <person name="Zhou Y."/>
            <person name="Chen J."/>
            <person name="Shi J."/>
            <person name="Zhao H."/>
            <person name="Zhao H."/>
            <person name="Song W."/>
            <person name="Zhang M."/>
            <person name="Cui Y."/>
            <person name="Dong X."/>
            <person name="Liu H."/>
            <person name="Ma X."/>
            <person name="Jiao Y."/>
            <person name="Wang B."/>
            <person name="Wei X."/>
            <person name="Stein J.C."/>
            <person name="Glaubitz J.C."/>
            <person name="Lu F."/>
            <person name="Yu G."/>
            <person name="Liang C."/>
            <person name="Fengler K."/>
            <person name="Li B."/>
            <person name="Rafalski A."/>
            <person name="Schnable P.S."/>
            <person name="Ware D.H."/>
            <person name="Buckler E.S."/>
            <person name="Lai J."/>
        </authorList>
    </citation>
    <scope>NUCLEOTIDE SEQUENCE [LARGE SCALE GENOMIC DNA]</scope>
    <source>
        <tissue evidence="1">Seedling</tissue>
    </source>
</reference>
<proteinExistence type="predicted"/>
<accession>A0A3L6DTS1</accession>
<feature type="non-terminal residue" evidence="1">
    <location>
        <position position="1"/>
    </location>
</feature>
<sequence>LIRLSPAAYLAYPLYRSLFQTLLCEQCSLPYALTNLPPLPQKCFEHLSPLVSIIYCNRLGPFFFSALCDAGKWVQVLRAQCCKFVRREPKVLVVL</sequence>
<name>A0A3L6DTS1_MAIZE</name>